<protein>
    <recommendedName>
        <fullName evidence="3">Reverse transcriptase domain-containing protein</fullName>
    </recommendedName>
</protein>
<dbReference type="Proteomes" id="UP000593572">
    <property type="component" value="Unassembled WGS sequence"/>
</dbReference>
<dbReference type="AlphaFoldDB" id="A0A7J8LF38"/>
<sequence length="469" mass="54083">MERVRQSCGFANGIDVDSNGSRRRLCLAWRGDVTITLQSFSKRNWFTWEMGNLPETIIQERLDRGVATEEWMSMFPERFKFETLWVFEESFADEIEKDERYWEQRARVNWLKLGDKNTVLFHNLATQRRRRNFIRKMHHEDGREMKVRWKIKEDNQWLTARYTMEEIRSVFSGMGPTKTPAMDVSSINTTNIVLILKIANPSNITHFQTISLCNVLYKLMANAIANRFREVLDKCIDVAQSTFVLGRLISDNVLLAYEILHSLKQKGLSSLMRLARKEGLLRRVKASKSGLQEEERGMVASVLGMRSSNDPECYLGLSNKSKSVWAIKGLLKSGLYWRVGTGDQISIWDDLCISGADADKLSNISNNEGIKLVSDLIDATNRTWKFDIIANTFNADIVRKILQIPLVEAAHDDFQVWRGEPSGEFSVRSSYKLLQEANLGPSNNIQTEIKDFYRKLWNLHLPSKIIITI</sequence>
<evidence type="ECO:0008006" key="3">
    <source>
        <dbReference type="Google" id="ProtNLM"/>
    </source>
</evidence>
<keyword evidence="2" id="KW-1185">Reference proteome</keyword>
<accession>A0A7J8LF38</accession>
<evidence type="ECO:0000313" key="2">
    <source>
        <dbReference type="Proteomes" id="UP000593572"/>
    </source>
</evidence>
<name>A0A7J8LF38_9ROSI</name>
<dbReference type="PANTHER" id="PTHR46890:SF48">
    <property type="entry name" value="RNA-DIRECTED DNA POLYMERASE"/>
    <property type="match status" value="1"/>
</dbReference>
<gene>
    <name evidence="1" type="ORF">Golob_021950</name>
</gene>
<reference evidence="1 2" key="1">
    <citation type="journal article" date="2019" name="Genome Biol. Evol.">
        <title>Insights into the evolution of the New World diploid cottons (Gossypium, subgenus Houzingenia) based on genome sequencing.</title>
        <authorList>
            <person name="Grover C.E."/>
            <person name="Arick M.A. 2nd"/>
            <person name="Thrash A."/>
            <person name="Conover J.L."/>
            <person name="Sanders W.S."/>
            <person name="Peterson D.G."/>
            <person name="Frelichowski J.E."/>
            <person name="Scheffler J.A."/>
            <person name="Scheffler B.E."/>
            <person name="Wendel J.F."/>
        </authorList>
    </citation>
    <scope>NUCLEOTIDE SEQUENCE [LARGE SCALE GENOMIC DNA]</scope>
    <source>
        <strain evidence="1">157</strain>
        <tissue evidence="1">Leaf</tissue>
    </source>
</reference>
<dbReference type="InterPro" id="IPR052343">
    <property type="entry name" value="Retrotransposon-Effector_Assoc"/>
</dbReference>
<dbReference type="EMBL" id="JABEZX010000002">
    <property type="protein sequence ID" value="MBA0551047.1"/>
    <property type="molecule type" value="Genomic_DNA"/>
</dbReference>
<comment type="caution">
    <text evidence="1">The sequence shown here is derived from an EMBL/GenBank/DDBJ whole genome shotgun (WGS) entry which is preliminary data.</text>
</comment>
<proteinExistence type="predicted"/>
<organism evidence="1 2">
    <name type="scientific">Gossypium lobatum</name>
    <dbReference type="NCBI Taxonomy" id="34289"/>
    <lineage>
        <taxon>Eukaryota</taxon>
        <taxon>Viridiplantae</taxon>
        <taxon>Streptophyta</taxon>
        <taxon>Embryophyta</taxon>
        <taxon>Tracheophyta</taxon>
        <taxon>Spermatophyta</taxon>
        <taxon>Magnoliopsida</taxon>
        <taxon>eudicotyledons</taxon>
        <taxon>Gunneridae</taxon>
        <taxon>Pentapetalae</taxon>
        <taxon>rosids</taxon>
        <taxon>malvids</taxon>
        <taxon>Malvales</taxon>
        <taxon>Malvaceae</taxon>
        <taxon>Malvoideae</taxon>
        <taxon>Gossypium</taxon>
    </lineage>
</organism>
<evidence type="ECO:0000313" key="1">
    <source>
        <dbReference type="EMBL" id="MBA0551047.1"/>
    </source>
</evidence>
<dbReference type="PANTHER" id="PTHR46890">
    <property type="entry name" value="NON-LTR RETROLELEMENT REVERSE TRANSCRIPTASE-LIKE PROTEIN-RELATED"/>
    <property type="match status" value="1"/>
</dbReference>